<name>A0ABT8IL98_9BACL</name>
<dbReference type="Gene3D" id="3.40.50.410">
    <property type="entry name" value="von Willebrand factor, type A domain"/>
    <property type="match status" value="2"/>
</dbReference>
<sequence>MKCTWKKLFIGVIFTSLLFSGCSQTNNVHKENTQSKESNNPPAVATDIQDILKQKPGKFSGDHFDENQLKKIIQSWPNNMSAQEAYNRIVPLVAEDYGSLVKKLDNLDPTVQSNIKQPGSLKAPNGQPLTKMNVEILIDSSGSMAGKIQGQTKMDLAKQAVQQFAANLPKGANVSIRVYGNKGTSSEKDKAISCSSSEILYPLQTYDSSRFQSAIASLKPAGWTPLAASIKSAQNDLAKQHGEGIQNIIYVVSDGVETCGGNPVQEAKNLHNSNIKAVVNIIGFDVDDAGQKALKAVAEAGGGSYQTVNNQEDLKSYFEREKARLDEEWREWSLNSWKDVTDKSISKWNNLKNIVFSFHDMNSRENDHLHSLKDILVENGKIENEDALKTMIVQRFELIKKYIVDRNKNIETAINSNEAKTIEDINKKEQEERNKLK</sequence>
<gene>
    <name evidence="3" type="ORF">NWF35_06330</name>
</gene>
<accession>A0ABT8IL98</accession>
<comment type="caution">
    <text evidence="3">The sequence shown here is derived from an EMBL/GenBank/DDBJ whole genome shotgun (WGS) entry which is preliminary data.</text>
</comment>
<evidence type="ECO:0000259" key="2">
    <source>
        <dbReference type="PROSITE" id="PS50234"/>
    </source>
</evidence>
<keyword evidence="1" id="KW-0732">Signal</keyword>
<reference evidence="3" key="1">
    <citation type="submission" date="2022-08" db="EMBL/GenBank/DDBJ databases">
        <title>Polycladomyces zharkentsis sp. nov., a novel thermophilic CMC and starch-degrading bacterium isolated from a geothermal spring in Kazakhstan.</title>
        <authorList>
            <person name="Mashzhan A."/>
            <person name="Kistaubaeva A."/>
            <person name="Javier-Lopez R."/>
            <person name="Birkeland N.-K."/>
        </authorList>
    </citation>
    <scope>NUCLEOTIDE SEQUENCE</scope>
    <source>
        <strain evidence="3">KSR 13</strain>
    </source>
</reference>
<feature type="signal peptide" evidence="1">
    <location>
        <begin position="1"/>
        <end position="25"/>
    </location>
</feature>
<proteinExistence type="predicted"/>
<dbReference type="Proteomes" id="UP001174196">
    <property type="component" value="Unassembled WGS sequence"/>
</dbReference>
<protein>
    <submittedName>
        <fullName evidence="3">VWA domain-containing protein</fullName>
    </submittedName>
</protein>
<dbReference type="SUPFAM" id="SSF53300">
    <property type="entry name" value="vWA-like"/>
    <property type="match status" value="1"/>
</dbReference>
<dbReference type="EMBL" id="JANRHH010000029">
    <property type="protein sequence ID" value="MDN4593524.1"/>
    <property type="molecule type" value="Genomic_DNA"/>
</dbReference>
<evidence type="ECO:0000256" key="1">
    <source>
        <dbReference type="SAM" id="SignalP"/>
    </source>
</evidence>
<dbReference type="Pfam" id="PF00092">
    <property type="entry name" value="VWA"/>
    <property type="match status" value="1"/>
</dbReference>
<dbReference type="PROSITE" id="PS50234">
    <property type="entry name" value="VWFA"/>
    <property type="match status" value="1"/>
</dbReference>
<organism evidence="3 4">
    <name type="scientific">Polycladomyces subterraneus</name>
    <dbReference type="NCBI Taxonomy" id="1016997"/>
    <lineage>
        <taxon>Bacteria</taxon>
        <taxon>Bacillati</taxon>
        <taxon>Bacillota</taxon>
        <taxon>Bacilli</taxon>
        <taxon>Bacillales</taxon>
        <taxon>Thermoactinomycetaceae</taxon>
        <taxon>Polycladomyces</taxon>
    </lineage>
</organism>
<evidence type="ECO:0000313" key="4">
    <source>
        <dbReference type="Proteomes" id="UP001174196"/>
    </source>
</evidence>
<dbReference type="PROSITE" id="PS51257">
    <property type="entry name" value="PROKAR_LIPOPROTEIN"/>
    <property type="match status" value="1"/>
</dbReference>
<dbReference type="InterPro" id="IPR002035">
    <property type="entry name" value="VWF_A"/>
</dbReference>
<dbReference type="RefSeq" id="WP_301238237.1">
    <property type="nucleotide sequence ID" value="NZ_JANRHH010000029.1"/>
</dbReference>
<evidence type="ECO:0000313" key="3">
    <source>
        <dbReference type="EMBL" id="MDN4593524.1"/>
    </source>
</evidence>
<dbReference type="InterPro" id="IPR036465">
    <property type="entry name" value="vWFA_dom_sf"/>
</dbReference>
<dbReference type="SMART" id="SM00327">
    <property type="entry name" value="VWA"/>
    <property type="match status" value="1"/>
</dbReference>
<feature type="chain" id="PRO_5046548929" evidence="1">
    <location>
        <begin position="26"/>
        <end position="437"/>
    </location>
</feature>
<keyword evidence="4" id="KW-1185">Reference proteome</keyword>
<feature type="domain" description="VWFA" evidence="2">
    <location>
        <begin position="133"/>
        <end position="321"/>
    </location>
</feature>